<dbReference type="RefSeq" id="WP_123916213.1">
    <property type="nucleotide sequence ID" value="NZ_RKRA01000001.1"/>
</dbReference>
<gene>
    <name evidence="3" type="ORF">EDD32_1440</name>
</gene>
<dbReference type="GO" id="GO:0016740">
    <property type="term" value="F:transferase activity"/>
    <property type="evidence" value="ECO:0007669"/>
    <property type="project" value="UniProtKB-KW"/>
</dbReference>
<accession>A0A3N4Z737</accession>
<dbReference type="PANTHER" id="PTHR12526:SF572">
    <property type="entry name" value="BLL5144 PROTEIN"/>
    <property type="match status" value="1"/>
</dbReference>
<reference evidence="3 4" key="1">
    <citation type="submission" date="2018-11" db="EMBL/GenBank/DDBJ databases">
        <title>Sequencing the genomes of 1000 actinobacteria strains.</title>
        <authorList>
            <person name="Klenk H.-P."/>
        </authorList>
    </citation>
    <scope>NUCLEOTIDE SEQUENCE [LARGE SCALE GENOMIC DNA]</scope>
    <source>
        <strain evidence="3 4">DSM 14418</strain>
    </source>
</reference>
<organism evidence="3 4">
    <name type="scientific">Georgenia muralis</name>
    <dbReference type="NCBI Taxonomy" id="154117"/>
    <lineage>
        <taxon>Bacteria</taxon>
        <taxon>Bacillati</taxon>
        <taxon>Actinomycetota</taxon>
        <taxon>Actinomycetes</taxon>
        <taxon>Micrococcales</taxon>
        <taxon>Bogoriellaceae</taxon>
        <taxon>Georgenia</taxon>
    </lineage>
</organism>
<dbReference type="Pfam" id="PF00534">
    <property type="entry name" value="Glycos_transf_1"/>
    <property type="match status" value="1"/>
</dbReference>
<name>A0A3N4Z737_9MICO</name>
<dbReference type="InterPro" id="IPR001296">
    <property type="entry name" value="Glyco_trans_1"/>
</dbReference>
<feature type="domain" description="Glycosyl transferase family 1" evidence="2">
    <location>
        <begin position="176"/>
        <end position="343"/>
    </location>
</feature>
<evidence type="ECO:0000313" key="4">
    <source>
        <dbReference type="Proteomes" id="UP000280726"/>
    </source>
</evidence>
<dbReference type="SUPFAM" id="SSF53756">
    <property type="entry name" value="UDP-Glycosyltransferase/glycogen phosphorylase"/>
    <property type="match status" value="1"/>
</dbReference>
<dbReference type="EMBL" id="RKRA01000001">
    <property type="protein sequence ID" value="RPF26980.1"/>
    <property type="molecule type" value="Genomic_DNA"/>
</dbReference>
<dbReference type="PANTHER" id="PTHR12526">
    <property type="entry name" value="GLYCOSYLTRANSFERASE"/>
    <property type="match status" value="1"/>
</dbReference>
<evidence type="ECO:0000313" key="3">
    <source>
        <dbReference type="EMBL" id="RPF26980.1"/>
    </source>
</evidence>
<protein>
    <submittedName>
        <fullName evidence="3">Glycosyltransferase involved in cell wall biosynthesis</fullName>
    </submittedName>
</protein>
<evidence type="ECO:0000259" key="2">
    <source>
        <dbReference type="Pfam" id="PF00534"/>
    </source>
</evidence>
<dbReference type="Proteomes" id="UP000280726">
    <property type="component" value="Unassembled WGS sequence"/>
</dbReference>
<comment type="caution">
    <text evidence="3">The sequence shown here is derived from an EMBL/GenBank/DDBJ whole genome shotgun (WGS) entry which is preliminary data.</text>
</comment>
<sequence length="378" mass="40480">MTEYGFLSTFPPTQCGLATFTTALMASLVRPGVDTARVVQAVEELRTVADPVVGNLVAGDEVSARRTAELLGRCDVAVVQHEYGIYGGPDGDEVLGVLQALHVPTILVLHTVLSDPSPHQREVLEAAAAASDAVVTMARTPRQRLARGYEIDMAKVHVIPHGAPPLPAVAARDETSRRPTVLTWGLIGPGKGIEWGIEAMAHLRDLDPQPHYVVVGETHPKVRIHQGEAYRTALGERARELDVEPMVTLDARYLTSEDLAELVAGADLVLLPYESTDQVTSGVLVEAVAAGIPVVATRFPHAVELLETGAGRVVPHRDPAAMAAAIRDVLTRPDLAAAMRREAATIAPTLLWSAVGERYRRLAAAIRTPGAAVRRWDA</sequence>
<evidence type="ECO:0000256" key="1">
    <source>
        <dbReference type="ARBA" id="ARBA00022679"/>
    </source>
</evidence>
<dbReference type="OrthoDB" id="9765330at2"/>
<dbReference type="AlphaFoldDB" id="A0A3N4Z737"/>
<keyword evidence="1 3" id="KW-0808">Transferase</keyword>
<proteinExistence type="predicted"/>
<keyword evidence="4" id="KW-1185">Reference proteome</keyword>
<dbReference type="Gene3D" id="3.40.50.2000">
    <property type="entry name" value="Glycogen Phosphorylase B"/>
    <property type="match status" value="2"/>
</dbReference>